<keyword evidence="12" id="KW-1185">Reference proteome</keyword>
<evidence type="ECO:0000259" key="10">
    <source>
        <dbReference type="PROSITE" id="PS50835"/>
    </source>
</evidence>
<keyword evidence="5 9" id="KW-0472">Membrane</keyword>
<reference evidence="11" key="3">
    <citation type="submission" date="2020-05" db="EMBL/GenBank/DDBJ databases">
        <title>Electrophorus electricus (electric eel) genome, fEleEle1, primary haplotype.</title>
        <authorList>
            <person name="Myers G."/>
            <person name="Meyer A."/>
            <person name="Fedrigo O."/>
            <person name="Formenti G."/>
            <person name="Rhie A."/>
            <person name="Tracey A."/>
            <person name="Sims Y."/>
            <person name="Jarvis E.D."/>
        </authorList>
    </citation>
    <scope>NUCLEOTIDE SEQUENCE [LARGE SCALE GENOMIC DNA]</scope>
</reference>
<evidence type="ECO:0000256" key="7">
    <source>
        <dbReference type="ARBA" id="ARBA00023180"/>
    </source>
</evidence>
<dbReference type="OMA" id="AMMFVIT"/>
<keyword evidence="3" id="KW-0732">Signal</keyword>
<dbReference type="PANTHER" id="PTHR44468:SF2">
    <property type="entry name" value="V-SET AND IMMUNOGLOBULIN DOMAIN CONTAINING 8B ISOFORM X1"/>
    <property type="match status" value="1"/>
</dbReference>
<protein>
    <recommendedName>
        <fullName evidence="10">Ig-like domain-containing protein</fullName>
    </recommendedName>
</protein>
<dbReference type="InterPro" id="IPR000920">
    <property type="entry name" value="Myelin_P0-rel"/>
</dbReference>
<dbReference type="SMART" id="SM00406">
    <property type="entry name" value="IGv"/>
    <property type="match status" value="1"/>
</dbReference>
<name>A0A4W4FIK5_ELEEL</name>
<dbReference type="InterPro" id="IPR052307">
    <property type="entry name" value="EJ_Adhesion_Regulator"/>
</dbReference>
<dbReference type="Ensembl" id="ENSEEET00000024003.2">
    <property type="protein sequence ID" value="ENSEEEP00000023735.2"/>
    <property type="gene ID" value="ENSEEEG00000011498.2"/>
</dbReference>
<reference evidence="12" key="1">
    <citation type="journal article" date="2014" name="Science">
        <title>Nonhuman genetics. Genomic basis for the convergent evolution of electric organs.</title>
        <authorList>
            <person name="Gallant J.R."/>
            <person name="Traeger L.L."/>
            <person name="Volkening J.D."/>
            <person name="Moffett H."/>
            <person name="Chen P.H."/>
            <person name="Novina C.D."/>
            <person name="Phillips G.N.Jr."/>
            <person name="Anand R."/>
            <person name="Wells G.B."/>
            <person name="Pinch M."/>
            <person name="Guth R."/>
            <person name="Unguez G.A."/>
            <person name="Albert J.S."/>
            <person name="Zakon H.H."/>
            <person name="Samanta M.P."/>
            <person name="Sussman M.R."/>
        </authorList>
    </citation>
    <scope>NUCLEOTIDE SEQUENCE [LARGE SCALE GENOMIC DNA]</scope>
</reference>
<keyword evidence="6" id="KW-1015">Disulfide bond</keyword>
<evidence type="ECO:0000256" key="8">
    <source>
        <dbReference type="ARBA" id="ARBA00023319"/>
    </source>
</evidence>
<feature type="domain" description="Ig-like" evidence="10">
    <location>
        <begin position="64"/>
        <end position="164"/>
    </location>
</feature>
<dbReference type="InterPro" id="IPR007110">
    <property type="entry name" value="Ig-like_dom"/>
</dbReference>
<dbReference type="SMART" id="SM00409">
    <property type="entry name" value="IG"/>
    <property type="match status" value="2"/>
</dbReference>
<evidence type="ECO:0000313" key="12">
    <source>
        <dbReference type="Proteomes" id="UP000314983"/>
    </source>
</evidence>
<sequence length="313" mass="34021">MVVEELLICIELYNVGVIGLIKPHGLVMCEVLLLTVECVFHVCVCVCVCVCVISTGPQTIKKAQGENVTLGCTYVQSPSDTGQLDVEWSNVSPDMTQKDRLILSYSGGTVYKLGDPGLMSRLKCVGDPGQGDASIFISPLQASDTATYECKVKKPPGIDSRKVTLVVLVRPSVPKCWVDNGEEIGSTIILRCKSSEGTSPLKYNWIRESGGSLPPTATQSKLTGELLIQNHSQSYTGSYLCEVTNEVGKEQCKYSLRAYSSANKAGVIAGAVIGALLLLLLLLLLIWLLICCCQKHFSSFHPIKYQLNLLERQ</sequence>
<evidence type="ECO:0000256" key="4">
    <source>
        <dbReference type="ARBA" id="ARBA00022989"/>
    </source>
</evidence>
<reference evidence="11" key="4">
    <citation type="submission" date="2025-08" db="UniProtKB">
        <authorList>
            <consortium name="Ensembl"/>
        </authorList>
    </citation>
    <scope>IDENTIFICATION</scope>
</reference>
<evidence type="ECO:0000313" key="11">
    <source>
        <dbReference type="Ensembl" id="ENSEEEP00000023735.2"/>
    </source>
</evidence>
<dbReference type="SUPFAM" id="SSF48726">
    <property type="entry name" value="Immunoglobulin"/>
    <property type="match status" value="2"/>
</dbReference>
<dbReference type="InterPro" id="IPR003599">
    <property type="entry name" value="Ig_sub"/>
</dbReference>
<evidence type="ECO:0000256" key="9">
    <source>
        <dbReference type="SAM" id="Phobius"/>
    </source>
</evidence>
<dbReference type="GO" id="GO:0016020">
    <property type="term" value="C:membrane"/>
    <property type="evidence" value="ECO:0007669"/>
    <property type="project" value="UniProtKB-SubCell"/>
</dbReference>
<comment type="subcellular location">
    <subcellularLocation>
        <location evidence="1">Membrane</location>
        <topology evidence="1">Single-pass type I membrane protein</topology>
    </subcellularLocation>
</comment>
<dbReference type="PRINTS" id="PR00213">
    <property type="entry name" value="MYELINP0"/>
</dbReference>
<dbReference type="InterPro" id="IPR013783">
    <property type="entry name" value="Ig-like_fold"/>
</dbReference>
<dbReference type="AlphaFoldDB" id="A0A4W4FIK5"/>
<dbReference type="Proteomes" id="UP000314983">
    <property type="component" value="Chromosome 23"/>
</dbReference>
<evidence type="ECO:0000256" key="3">
    <source>
        <dbReference type="ARBA" id="ARBA00022729"/>
    </source>
</evidence>
<dbReference type="InterPro" id="IPR013106">
    <property type="entry name" value="Ig_V-set"/>
</dbReference>
<feature type="transmembrane region" description="Helical" evidence="9">
    <location>
        <begin position="265"/>
        <end position="290"/>
    </location>
</feature>
<feature type="domain" description="Ig-like" evidence="10">
    <location>
        <begin position="171"/>
        <end position="255"/>
    </location>
</feature>
<dbReference type="InterPro" id="IPR036179">
    <property type="entry name" value="Ig-like_dom_sf"/>
</dbReference>
<reference evidence="11" key="5">
    <citation type="submission" date="2025-09" db="UniProtKB">
        <authorList>
            <consortium name="Ensembl"/>
        </authorList>
    </citation>
    <scope>IDENTIFICATION</scope>
</reference>
<dbReference type="PANTHER" id="PTHR44468">
    <property type="entry name" value="COXSACKIEVIRUS AND ADENOVIRUS RECEPTOR-RELATED"/>
    <property type="match status" value="1"/>
</dbReference>
<keyword evidence="8" id="KW-0393">Immunoglobulin domain</keyword>
<dbReference type="Pfam" id="PF07686">
    <property type="entry name" value="V-set"/>
    <property type="match status" value="1"/>
</dbReference>
<dbReference type="PROSITE" id="PS50835">
    <property type="entry name" value="IG_LIKE"/>
    <property type="match status" value="2"/>
</dbReference>
<dbReference type="Gene3D" id="2.60.40.10">
    <property type="entry name" value="Immunoglobulins"/>
    <property type="match status" value="2"/>
</dbReference>
<accession>A0A4W4FIK5</accession>
<evidence type="ECO:0000256" key="5">
    <source>
        <dbReference type="ARBA" id="ARBA00023136"/>
    </source>
</evidence>
<keyword evidence="4 9" id="KW-1133">Transmembrane helix</keyword>
<evidence type="ECO:0000256" key="2">
    <source>
        <dbReference type="ARBA" id="ARBA00022692"/>
    </source>
</evidence>
<keyword evidence="2 9" id="KW-0812">Transmembrane</keyword>
<keyword evidence="7" id="KW-0325">Glycoprotein</keyword>
<dbReference type="GeneTree" id="ENSGT00940000165076"/>
<proteinExistence type="predicted"/>
<dbReference type="Pfam" id="PF13927">
    <property type="entry name" value="Ig_3"/>
    <property type="match status" value="1"/>
</dbReference>
<evidence type="ECO:0000256" key="6">
    <source>
        <dbReference type="ARBA" id="ARBA00023157"/>
    </source>
</evidence>
<evidence type="ECO:0000256" key="1">
    <source>
        <dbReference type="ARBA" id="ARBA00004479"/>
    </source>
</evidence>
<organism evidence="11 12">
    <name type="scientific">Electrophorus electricus</name>
    <name type="common">Electric eel</name>
    <name type="synonym">Gymnotus electricus</name>
    <dbReference type="NCBI Taxonomy" id="8005"/>
    <lineage>
        <taxon>Eukaryota</taxon>
        <taxon>Metazoa</taxon>
        <taxon>Chordata</taxon>
        <taxon>Craniata</taxon>
        <taxon>Vertebrata</taxon>
        <taxon>Euteleostomi</taxon>
        <taxon>Actinopterygii</taxon>
        <taxon>Neopterygii</taxon>
        <taxon>Teleostei</taxon>
        <taxon>Ostariophysi</taxon>
        <taxon>Gymnotiformes</taxon>
        <taxon>Gymnotoidei</taxon>
        <taxon>Gymnotidae</taxon>
        <taxon>Electrophorus</taxon>
    </lineage>
</organism>
<reference evidence="12" key="2">
    <citation type="journal article" date="2017" name="Sci. Adv.">
        <title>A tail of two voltages: Proteomic comparison of the three electric organs of the electric eel.</title>
        <authorList>
            <person name="Traeger L.L."/>
            <person name="Sabat G."/>
            <person name="Barrett-Wilt G.A."/>
            <person name="Wells G.B."/>
            <person name="Sussman M.R."/>
        </authorList>
    </citation>
    <scope>NUCLEOTIDE SEQUENCE [LARGE SCALE GENOMIC DNA]</scope>
</reference>